<evidence type="ECO:0000256" key="1">
    <source>
        <dbReference type="SAM" id="MobiDB-lite"/>
    </source>
</evidence>
<dbReference type="PANTHER" id="PTHR33671">
    <property type="entry name" value="N-METHYLTRANSFERASE, PUTATIVE (DUF688)-RELATED"/>
    <property type="match status" value="1"/>
</dbReference>
<dbReference type="EMBL" id="CP039354">
    <property type="protein sequence ID" value="QCE11972.1"/>
    <property type="molecule type" value="Genomic_DNA"/>
</dbReference>
<dbReference type="Pfam" id="PF05097">
    <property type="entry name" value="DUF688"/>
    <property type="match status" value="1"/>
</dbReference>
<name>A0A4D6NGD8_VIGUN</name>
<evidence type="ECO:0000313" key="2">
    <source>
        <dbReference type="EMBL" id="QCE11972.1"/>
    </source>
</evidence>
<feature type="compositionally biased region" description="Basic residues" evidence="1">
    <location>
        <begin position="221"/>
        <end position="240"/>
    </location>
</feature>
<protein>
    <submittedName>
        <fullName evidence="2">Uncharacterized protein</fullName>
    </submittedName>
</protein>
<reference evidence="2 3" key="1">
    <citation type="submission" date="2019-04" db="EMBL/GenBank/DDBJ databases">
        <title>An improved genome assembly and genetic linkage map for asparagus bean, Vigna unguiculata ssp. sesquipedialis.</title>
        <authorList>
            <person name="Xia Q."/>
            <person name="Zhang R."/>
            <person name="Dong Y."/>
        </authorList>
    </citation>
    <scope>NUCLEOTIDE SEQUENCE [LARGE SCALE GENOMIC DNA]</scope>
    <source>
        <tissue evidence="2">Leaf</tissue>
    </source>
</reference>
<dbReference type="PANTHER" id="PTHR33671:SF11">
    <property type="entry name" value="DUF688 FAMILY PROTEIN"/>
    <property type="match status" value="1"/>
</dbReference>
<evidence type="ECO:0000313" key="3">
    <source>
        <dbReference type="Proteomes" id="UP000501690"/>
    </source>
</evidence>
<dbReference type="Proteomes" id="UP000501690">
    <property type="component" value="Linkage Group LG10"/>
</dbReference>
<accession>A0A4D6NGD8</accession>
<keyword evidence="3" id="KW-1185">Reference proteome</keyword>
<sequence>MDSKRPRKLNFNAPLLSTKRFGFSGVADTSCFSSVPFSWEQAPGKPKAMERSDSIYGDIDTPRLRPPPCLWHPLEEAAKAEVYTNVLAFDEDDGCDGDNEEDDDKKNDSFTDAIDVLSLSEALDIMQQSDTALSESNNGFRLKVSESDGCESPTYMINRFLPDANALAASSEGFLKGSTKHSYASSPKGCGLEFIFSWLVKNNKLCGIKSPVLPSSTNVLKSRHSSEHKKHRLSIHRPCKNVKEHT</sequence>
<organism evidence="2 3">
    <name type="scientific">Vigna unguiculata</name>
    <name type="common">Cowpea</name>
    <dbReference type="NCBI Taxonomy" id="3917"/>
    <lineage>
        <taxon>Eukaryota</taxon>
        <taxon>Viridiplantae</taxon>
        <taxon>Streptophyta</taxon>
        <taxon>Embryophyta</taxon>
        <taxon>Tracheophyta</taxon>
        <taxon>Spermatophyta</taxon>
        <taxon>Magnoliopsida</taxon>
        <taxon>eudicotyledons</taxon>
        <taxon>Gunneridae</taxon>
        <taxon>Pentapetalae</taxon>
        <taxon>rosids</taxon>
        <taxon>fabids</taxon>
        <taxon>Fabales</taxon>
        <taxon>Fabaceae</taxon>
        <taxon>Papilionoideae</taxon>
        <taxon>50 kb inversion clade</taxon>
        <taxon>NPAAA clade</taxon>
        <taxon>indigoferoid/millettioid clade</taxon>
        <taxon>Phaseoleae</taxon>
        <taxon>Vigna</taxon>
    </lineage>
</organism>
<dbReference type="AlphaFoldDB" id="A0A4D6NGD8"/>
<dbReference type="InterPro" id="IPR007789">
    <property type="entry name" value="DUF688"/>
</dbReference>
<proteinExistence type="predicted"/>
<gene>
    <name evidence="2" type="ORF">DEO72_LG10g3211</name>
</gene>
<feature type="region of interest" description="Disordered" evidence="1">
    <location>
        <begin position="221"/>
        <end position="246"/>
    </location>
</feature>